<organism evidence="2 3">
    <name type="scientific">Amniculicola lignicola CBS 123094</name>
    <dbReference type="NCBI Taxonomy" id="1392246"/>
    <lineage>
        <taxon>Eukaryota</taxon>
        <taxon>Fungi</taxon>
        <taxon>Dikarya</taxon>
        <taxon>Ascomycota</taxon>
        <taxon>Pezizomycotina</taxon>
        <taxon>Dothideomycetes</taxon>
        <taxon>Pleosporomycetidae</taxon>
        <taxon>Pleosporales</taxon>
        <taxon>Amniculicolaceae</taxon>
        <taxon>Amniculicola</taxon>
    </lineage>
</organism>
<evidence type="ECO:0000313" key="2">
    <source>
        <dbReference type="EMBL" id="KAF1997272.1"/>
    </source>
</evidence>
<accession>A0A6A5W627</accession>
<keyword evidence="3" id="KW-1185">Reference proteome</keyword>
<dbReference type="Proteomes" id="UP000799779">
    <property type="component" value="Unassembled WGS sequence"/>
</dbReference>
<sequence length="414" mass="46610">MDPVTEIMRNWKLDHPNEILLPELAPRVSRFNDNFLEVDRWDPRMLDGLLSLSRLTGEFNGVMHRLYDSVRRRRALVTIESPHFQNWVTLEDTEVVLEHYELQQFPNLADYGFENLQYSPIHDWMGEEQTRAGPSSEHHQGPKSQSDIASRIKVAPQNALSGSPVSKKRSHRSAFEENEDDAPYRARKAVRRDSHSSYASAHRARAPSPRATVSAAGSTLNSDKGSVFDNSTPRLASPVRSGHRRQQLSQPLSDLQPLSATGRSASSLQNEQEVLNPSLPPVNARYQPDKGEEACHDAIDPRNHSATDADSIRPEESASRIHIRAPEPVNIHAAPMAQHLDMLSFGGQHLIPEGATIDDQIDLVRIRRQMEEAEELSRLGVEGFSARKLKYALDFQLKSLEVQKRRRDNGEGGQ</sequence>
<feature type="compositionally biased region" description="Polar residues" evidence="1">
    <location>
        <begin position="215"/>
        <end position="234"/>
    </location>
</feature>
<reference evidence="2" key="1">
    <citation type="journal article" date="2020" name="Stud. Mycol.">
        <title>101 Dothideomycetes genomes: a test case for predicting lifestyles and emergence of pathogens.</title>
        <authorList>
            <person name="Haridas S."/>
            <person name="Albert R."/>
            <person name="Binder M."/>
            <person name="Bloem J."/>
            <person name="Labutti K."/>
            <person name="Salamov A."/>
            <person name="Andreopoulos B."/>
            <person name="Baker S."/>
            <person name="Barry K."/>
            <person name="Bills G."/>
            <person name="Bluhm B."/>
            <person name="Cannon C."/>
            <person name="Castanera R."/>
            <person name="Culley D."/>
            <person name="Daum C."/>
            <person name="Ezra D."/>
            <person name="Gonzalez J."/>
            <person name="Henrissat B."/>
            <person name="Kuo A."/>
            <person name="Liang C."/>
            <person name="Lipzen A."/>
            <person name="Lutzoni F."/>
            <person name="Magnuson J."/>
            <person name="Mondo S."/>
            <person name="Nolan M."/>
            <person name="Ohm R."/>
            <person name="Pangilinan J."/>
            <person name="Park H.-J."/>
            <person name="Ramirez L."/>
            <person name="Alfaro M."/>
            <person name="Sun H."/>
            <person name="Tritt A."/>
            <person name="Yoshinaga Y."/>
            <person name="Zwiers L.-H."/>
            <person name="Turgeon B."/>
            <person name="Goodwin S."/>
            <person name="Spatafora J."/>
            <person name="Crous P."/>
            <person name="Grigoriev I."/>
        </authorList>
    </citation>
    <scope>NUCLEOTIDE SEQUENCE</scope>
    <source>
        <strain evidence="2">CBS 123094</strain>
    </source>
</reference>
<protein>
    <submittedName>
        <fullName evidence="2">Uncharacterized protein</fullName>
    </submittedName>
</protein>
<proteinExistence type="predicted"/>
<evidence type="ECO:0000313" key="3">
    <source>
        <dbReference type="Proteomes" id="UP000799779"/>
    </source>
</evidence>
<name>A0A6A5W627_9PLEO</name>
<evidence type="ECO:0000256" key="1">
    <source>
        <dbReference type="SAM" id="MobiDB-lite"/>
    </source>
</evidence>
<feature type="compositionally biased region" description="Low complexity" evidence="1">
    <location>
        <begin position="247"/>
        <end position="259"/>
    </location>
</feature>
<feature type="compositionally biased region" description="Basic and acidic residues" evidence="1">
    <location>
        <begin position="128"/>
        <end position="140"/>
    </location>
</feature>
<dbReference type="EMBL" id="ML977615">
    <property type="protein sequence ID" value="KAF1997272.1"/>
    <property type="molecule type" value="Genomic_DNA"/>
</dbReference>
<feature type="compositionally biased region" description="Polar residues" evidence="1">
    <location>
        <begin position="261"/>
        <end position="275"/>
    </location>
</feature>
<feature type="compositionally biased region" description="Low complexity" evidence="1">
    <location>
        <begin position="196"/>
        <end position="211"/>
    </location>
</feature>
<gene>
    <name evidence="2" type="ORF">P154DRAFT_579021</name>
</gene>
<feature type="region of interest" description="Disordered" evidence="1">
    <location>
        <begin position="128"/>
        <end position="311"/>
    </location>
</feature>
<dbReference type="AlphaFoldDB" id="A0A6A5W627"/>
<feature type="compositionally biased region" description="Basic and acidic residues" evidence="1">
    <location>
        <begin position="287"/>
        <end position="311"/>
    </location>
</feature>